<name>A0A8J3JGI9_9ACTN</name>
<reference evidence="1" key="1">
    <citation type="submission" date="2021-01" db="EMBL/GenBank/DDBJ databases">
        <title>Whole genome shotgun sequence of Actinocatenispora rupis NBRC 107355.</title>
        <authorList>
            <person name="Komaki H."/>
            <person name="Tamura T."/>
        </authorList>
    </citation>
    <scope>NUCLEOTIDE SEQUENCE</scope>
    <source>
        <strain evidence="1">NBRC 107355</strain>
    </source>
</reference>
<accession>A0A8J3JGI9</accession>
<organism evidence="1 2">
    <name type="scientific">Actinocatenispora rupis</name>
    <dbReference type="NCBI Taxonomy" id="519421"/>
    <lineage>
        <taxon>Bacteria</taxon>
        <taxon>Bacillati</taxon>
        <taxon>Actinomycetota</taxon>
        <taxon>Actinomycetes</taxon>
        <taxon>Micromonosporales</taxon>
        <taxon>Micromonosporaceae</taxon>
        <taxon>Actinocatenispora</taxon>
    </lineage>
</organism>
<dbReference type="EMBL" id="BOMB01000050">
    <property type="protein sequence ID" value="GID15972.1"/>
    <property type="molecule type" value="Genomic_DNA"/>
</dbReference>
<dbReference type="RefSeq" id="WP_239077125.1">
    <property type="nucleotide sequence ID" value="NZ_BAAAZM010000001.1"/>
</dbReference>
<sequence length="297" mass="31034">MSTEPAIPVLFRGLVDDAALFPPGDAPMPVAVAEHRHHRTTPYSAFVGPLLLPASRWPELAAELGDVDDPLDVGLIGPVDAVLATAPVVHADPRVELRQVECPLPTPADVADTAHRLDTLDVDDLDVYLEVPRVPGWLDAVGALGKLPTRHPVGAKLRTGGLAADAFPSVAELADFVAACLVAEVRFKLTAGLHNAVRHTDPSTGFAYHGYLNALAAVCRGWSDDARGIVAAVGAGDAAPLVAAVRPLLADETAAGEVRARFASYGSCSVAEPLTDLVGLGLLDRSYLSHLPASRES</sequence>
<keyword evidence="2" id="KW-1185">Reference proteome</keyword>
<comment type="caution">
    <text evidence="1">The sequence shown here is derived from an EMBL/GenBank/DDBJ whole genome shotgun (WGS) entry which is preliminary data.</text>
</comment>
<protein>
    <submittedName>
        <fullName evidence="1">Uncharacterized protein</fullName>
    </submittedName>
</protein>
<dbReference type="AlphaFoldDB" id="A0A8J3JGI9"/>
<dbReference type="Proteomes" id="UP000612808">
    <property type="component" value="Unassembled WGS sequence"/>
</dbReference>
<proteinExistence type="predicted"/>
<gene>
    <name evidence="1" type="ORF">Aru02nite_68610</name>
</gene>
<evidence type="ECO:0000313" key="1">
    <source>
        <dbReference type="EMBL" id="GID15972.1"/>
    </source>
</evidence>
<evidence type="ECO:0000313" key="2">
    <source>
        <dbReference type="Proteomes" id="UP000612808"/>
    </source>
</evidence>